<feature type="transmembrane region" description="Helical" evidence="8">
    <location>
        <begin position="177"/>
        <end position="193"/>
    </location>
</feature>
<dbReference type="InterPro" id="IPR039653">
    <property type="entry name" value="Prenyltransferase"/>
</dbReference>
<comment type="cofactor">
    <cofactor evidence="1">
        <name>Mg(2+)</name>
        <dbReference type="ChEBI" id="CHEBI:18420"/>
    </cofactor>
</comment>
<dbReference type="PANTHER" id="PTHR11048:SF28">
    <property type="entry name" value="4-HYDROXYBENZOATE POLYPRENYLTRANSFERASE, MITOCHONDRIAL"/>
    <property type="match status" value="1"/>
</dbReference>
<dbReference type="PANTHER" id="PTHR11048">
    <property type="entry name" value="PRENYLTRANSFERASES"/>
    <property type="match status" value="1"/>
</dbReference>
<feature type="transmembrane region" description="Helical" evidence="8">
    <location>
        <begin position="153"/>
        <end position="171"/>
    </location>
</feature>
<keyword evidence="4" id="KW-0808">Transferase</keyword>
<evidence type="ECO:0000256" key="2">
    <source>
        <dbReference type="ARBA" id="ARBA00004141"/>
    </source>
</evidence>
<evidence type="ECO:0000256" key="7">
    <source>
        <dbReference type="ARBA" id="ARBA00023136"/>
    </source>
</evidence>
<evidence type="ECO:0000256" key="4">
    <source>
        <dbReference type="ARBA" id="ARBA00022679"/>
    </source>
</evidence>
<organism evidence="9">
    <name type="scientific">marine metagenome</name>
    <dbReference type="NCBI Taxonomy" id="408172"/>
    <lineage>
        <taxon>unclassified sequences</taxon>
        <taxon>metagenomes</taxon>
        <taxon>ecological metagenomes</taxon>
    </lineage>
</organism>
<keyword evidence="5 8" id="KW-0812">Transmembrane</keyword>
<reference evidence="9" key="1">
    <citation type="submission" date="2018-05" db="EMBL/GenBank/DDBJ databases">
        <authorList>
            <person name="Lanie J.A."/>
            <person name="Ng W.-L."/>
            <person name="Kazmierczak K.M."/>
            <person name="Andrzejewski T.M."/>
            <person name="Davidsen T.M."/>
            <person name="Wayne K.J."/>
            <person name="Tettelin H."/>
            <person name="Glass J.I."/>
            <person name="Rusch D."/>
            <person name="Podicherti R."/>
            <person name="Tsui H.-C.T."/>
            <person name="Winkler M.E."/>
        </authorList>
    </citation>
    <scope>NUCLEOTIDE SEQUENCE</scope>
</reference>
<feature type="transmembrane region" description="Helical" evidence="8">
    <location>
        <begin position="32"/>
        <end position="54"/>
    </location>
</feature>
<dbReference type="Gene3D" id="1.20.120.1780">
    <property type="entry name" value="UbiA prenyltransferase"/>
    <property type="match status" value="1"/>
</dbReference>
<accession>A0A381NB70</accession>
<gene>
    <name evidence="9" type="ORF">METZ01_LOCUS4168</name>
</gene>
<evidence type="ECO:0000256" key="5">
    <source>
        <dbReference type="ARBA" id="ARBA00022692"/>
    </source>
</evidence>
<evidence type="ECO:0000256" key="3">
    <source>
        <dbReference type="ARBA" id="ARBA00005985"/>
    </source>
</evidence>
<proteinExistence type="inferred from homology"/>
<feature type="transmembrane region" description="Helical" evidence="8">
    <location>
        <begin position="86"/>
        <end position="105"/>
    </location>
</feature>
<dbReference type="Pfam" id="PF01040">
    <property type="entry name" value="UbiA"/>
    <property type="match status" value="1"/>
</dbReference>
<dbReference type="FunFam" id="1.10.357.140:FF:000008">
    <property type="entry name" value="4-hydroxybenzoate octaprenyltransferase"/>
    <property type="match status" value="1"/>
</dbReference>
<feature type="transmembrane region" description="Helical" evidence="8">
    <location>
        <begin position="60"/>
        <end position="77"/>
    </location>
</feature>
<feature type="transmembrane region" description="Helical" evidence="8">
    <location>
        <begin position="214"/>
        <end position="232"/>
    </location>
</feature>
<keyword evidence="6 8" id="KW-1133">Transmembrane helix</keyword>
<evidence type="ECO:0008006" key="10">
    <source>
        <dbReference type="Google" id="ProtNLM"/>
    </source>
</evidence>
<protein>
    <recommendedName>
        <fullName evidence="10">4-hydroxybenzoate polyprenyltransferase</fullName>
    </recommendedName>
</protein>
<dbReference type="GO" id="GO:0008412">
    <property type="term" value="F:4-hydroxybenzoate polyprenyltransferase activity"/>
    <property type="evidence" value="ECO:0007669"/>
    <property type="project" value="TreeGrafter"/>
</dbReference>
<dbReference type="Gene3D" id="1.10.357.140">
    <property type="entry name" value="UbiA prenyltransferase"/>
    <property type="match status" value="1"/>
</dbReference>
<dbReference type="GO" id="GO:0005886">
    <property type="term" value="C:plasma membrane"/>
    <property type="evidence" value="ECO:0007669"/>
    <property type="project" value="TreeGrafter"/>
</dbReference>
<dbReference type="FunFam" id="1.20.120.1780:FF:000001">
    <property type="entry name" value="4-hydroxybenzoate octaprenyltransferase"/>
    <property type="match status" value="1"/>
</dbReference>
<dbReference type="AlphaFoldDB" id="A0A381NB70"/>
<dbReference type="EMBL" id="UINC01000218">
    <property type="protein sequence ID" value="SUZ51314.1"/>
    <property type="molecule type" value="Genomic_DNA"/>
</dbReference>
<keyword evidence="7 8" id="KW-0472">Membrane</keyword>
<dbReference type="InterPro" id="IPR000537">
    <property type="entry name" value="UbiA_prenyltransferase"/>
</dbReference>
<evidence type="ECO:0000313" key="9">
    <source>
        <dbReference type="EMBL" id="SUZ51314.1"/>
    </source>
</evidence>
<comment type="similarity">
    <text evidence="3">Belongs to the UbiA prenyltransferase family.</text>
</comment>
<dbReference type="GO" id="GO:0006744">
    <property type="term" value="P:ubiquinone biosynthetic process"/>
    <property type="evidence" value="ECO:0007669"/>
    <property type="project" value="TreeGrafter"/>
</dbReference>
<dbReference type="CDD" id="cd13959">
    <property type="entry name" value="PT_UbiA_COQ2"/>
    <property type="match status" value="1"/>
</dbReference>
<evidence type="ECO:0000256" key="8">
    <source>
        <dbReference type="SAM" id="Phobius"/>
    </source>
</evidence>
<sequence length="234" mass="26113">MRSAGCVINDIVDRDIDPQVERTRTRPLANQSIGLGEAYIVLFVLLCAALVLVLQLNVGTLLWSICGLTLAVLYPFCKRFFSAPQLVLGFAFSWSIPMVYSAGGFNFDKGFIYLWLGAVLWIIVYDTFYALVDKADDLKIGVRSTAILFGNNVGLITGFLQVLVLVLWAMVGVSVGLGQLYFYSLLFVFILFVRQQLLIRSSNSEQMFKAFTENHYVGLCLFVGIFTDLLFGSH</sequence>
<name>A0A381NB70_9ZZZZ</name>
<dbReference type="InterPro" id="IPR044878">
    <property type="entry name" value="UbiA_sf"/>
</dbReference>
<evidence type="ECO:0000256" key="6">
    <source>
        <dbReference type="ARBA" id="ARBA00022989"/>
    </source>
</evidence>
<feature type="transmembrane region" description="Helical" evidence="8">
    <location>
        <begin position="111"/>
        <end position="132"/>
    </location>
</feature>
<comment type="subcellular location">
    <subcellularLocation>
        <location evidence="2">Membrane</location>
        <topology evidence="2">Multi-pass membrane protein</topology>
    </subcellularLocation>
</comment>
<evidence type="ECO:0000256" key="1">
    <source>
        <dbReference type="ARBA" id="ARBA00001946"/>
    </source>
</evidence>